<dbReference type="InterPro" id="IPR032675">
    <property type="entry name" value="LRR_dom_sf"/>
</dbReference>
<evidence type="ECO:0000259" key="2">
    <source>
        <dbReference type="Pfam" id="PF23247"/>
    </source>
</evidence>
<reference evidence="3" key="1">
    <citation type="journal article" date="2020" name="Plant Biotechnol. J.">
        <title>The pomegranate (Punica granatum L.) draft genome dissects genetic divergence between soft- and hard-seeded cultivars.</title>
        <authorList>
            <person name="Luo X."/>
            <person name="Li H."/>
            <person name="Wu Z."/>
            <person name="Yao W."/>
            <person name="Zhao P."/>
            <person name="Cao D."/>
            <person name="Yu H."/>
            <person name="Li K."/>
            <person name="Poudel K."/>
            <person name="Zhao D."/>
            <person name="Zhang F."/>
            <person name="Xia X."/>
            <person name="Chen L."/>
            <person name="Wang Q."/>
            <person name="Jing D."/>
            <person name="Cao S."/>
        </authorList>
    </citation>
    <scope>NUCLEOTIDE SEQUENCE [LARGE SCALE GENOMIC DNA]</scope>
    <source>
        <strain evidence="3">cv. Tunisia</strain>
    </source>
</reference>
<dbReference type="SUPFAM" id="SSF52047">
    <property type="entry name" value="RNI-like"/>
    <property type="match status" value="1"/>
</dbReference>
<sequence>MLEDFSECLLERGVLEVSFPRLEELTISGLKNLGMIWGGQVTEDCFSKLKEITVQGCDALVTIFPPCMLRNASLKYLFPPSVAKVLYNLSELVIEDNRGLEEIVAASVDEEVETVASTSEFVFPRATRLRLCGLPGLKSFCQRRHISKWPSLKTLQINRCDSIQNLFCEIDLFQEAPDNCNDVGSSPQRTLFLVDKVSFIYLERLEISEMNRLVTLFPPGTVRSFQNLEVLSIESCGALEMVYNIEENADSDLPSPATVTKLEKLSLTDLAKLQHIWRTDPRGILSFQNLSSVSVMGCSSLGYLFHASVAKALVLLVELEVRESSLEVIVAKDEGMQPASTLEFVFPRATKLELSDLSQLKSFYPGKYISRWPSLRELMISKSNKVEIFAFDSKKSQAITRNGNQAEQPLFLVDKGTFSNVETLHMQHNDNMKQIIWSGRNRPKLTCFSSGVHFHFVNLTTLKVENCRSFENILTPNMVSEIPCLATLEIRDCAMLKAVIVGEKKARKRNFRLGKLRCITLESLPELVSFCPHSCLFECPSLMNMTIKNCPKMRTFLTSPHLKEKLSNPVGERSKEACMDSGDINIPQEPFFSKKVQFPSLQILVLSHMESLSMIWHDVLAEKSFDKLRDVKIYHCRKLMRIFPPKTALERFRNLEKLRIAYCDSLEVVFDIAGQCHDPVIKMSLRKLCLSNLPKLRSVCNADIGGTISFDSLKPVRDIACPKLENSSGIAFTGEESQDLEESSEADLYSD</sequence>
<name>A0A6P8DMM7_PUNGR</name>
<dbReference type="Proteomes" id="UP000515151">
    <property type="component" value="Chromosome 1"/>
</dbReference>
<feature type="domain" description="Disease resistance protein At4g27190-like leucine-rich repeats" evidence="2">
    <location>
        <begin position="604"/>
        <end position="726"/>
    </location>
</feature>
<dbReference type="Gene3D" id="3.80.10.10">
    <property type="entry name" value="Ribonuclease Inhibitor"/>
    <property type="match status" value="4"/>
</dbReference>
<dbReference type="GeneID" id="116206942"/>
<feature type="domain" description="Disease resistance protein At4g27190-like leucine-rich repeats" evidence="2">
    <location>
        <begin position="74"/>
        <end position="167"/>
    </location>
</feature>
<dbReference type="InterPro" id="IPR050905">
    <property type="entry name" value="Plant_NBS-LRR"/>
</dbReference>
<feature type="domain" description="Disease resistance protein At4g27190-like leucine-rich repeats" evidence="2">
    <location>
        <begin position="194"/>
        <end position="323"/>
    </location>
</feature>
<dbReference type="RefSeq" id="XP_031395644.1">
    <property type="nucleotide sequence ID" value="XM_031539784.1"/>
</dbReference>
<feature type="domain" description="Disease resistance protein At4g27190-like leucine-rich repeats" evidence="2">
    <location>
        <begin position="436"/>
        <end position="559"/>
    </location>
</feature>
<proteinExistence type="predicted"/>
<keyword evidence="1" id="KW-0611">Plant defense</keyword>
<feature type="domain" description="Disease resistance protein At4g27190-like leucine-rich repeats" evidence="2">
    <location>
        <begin position="19"/>
        <end position="71"/>
    </location>
</feature>
<evidence type="ECO:0000313" key="4">
    <source>
        <dbReference type="RefSeq" id="XP_031395644.1"/>
    </source>
</evidence>
<gene>
    <name evidence="4" type="primary">LOC116206942</name>
</gene>
<evidence type="ECO:0000313" key="3">
    <source>
        <dbReference type="Proteomes" id="UP000515151"/>
    </source>
</evidence>
<reference evidence="4" key="2">
    <citation type="submission" date="2025-08" db="UniProtKB">
        <authorList>
            <consortium name="RefSeq"/>
        </authorList>
    </citation>
    <scope>IDENTIFICATION</scope>
    <source>
        <tissue evidence="4">Leaf</tissue>
    </source>
</reference>
<keyword evidence="3" id="KW-1185">Reference proteome</keyword>
<dbReference type="InterPro" id="IPR057135">
    <property type="entry name" value="At4g27190-like_LRR"/>
</dbReference>
<evidence type="ECO:0000256" key="1">
    <source>
        <dbReference type="ARBA" id="ARBA00022821"/>
    </source>
</evidence>
<organism evidence="3 4">
    <name type="scientific">Punica granatum</name>
    <name type="common">Pomegranate</name>
    <dbReference type="NCBI Taxonomy" id="22663"/>
    <lineage>
        <taxon>Eukaryota</taxon>
        <taxon>Viridiplantae</taxon>
        <taxon>Streptophyta</taxon>
        <taxon>Embryophyta</taxon>
        <taxon>Tracheophyta</taxon>
        <taxon>Spermatophyta</taxon>
        <taxon>Magnoliopsida</taxon>
        <taxon>eudicotyledons</taxon>
        <taxon>Gunneridae</taxon>
        <taxon>Pentapetalae</taxon>
        <taxon>rosids</taxon>
        <taxon>malvids</taxon>
        <taxon>Myrtales</taxon>
        <taxon>Lythraceae</taxon>
        <taxon>Punica</taxon>
    </lineage>
</organism>
<dbReference type="AlphaFoldDB" id="A0A6P8DMM7"/>
<dbReference type="PANTHER" id="PTHR33463">
    <property type="entry name" value="NB-ARC DOMAIN-CONTAINING PROTEIN-RELATED"/>
    <property type="match status" value="1"/>
</dbReference>
<dbReference type="SUPFAM" id="SSF52058">
    <property type="entry name" value="L domain-like"/>
    <property type="match status" value="1"/>
</dbReference>
<dbReference type="OrthoDB" id="1747797at2759"/>
<accession>A0A6P8DMM7</accession>
<dbReference type="PANTHER" id="PTHR33463:SF209">
    <property type="entry name" value="DISEASE RESISTANCE PROTEIN RPS2-LIKE"/>
    <property type="match status" value="1"/>
</dbReference>
<dbReference type="Pfam" id="PF23247">
    <property type="entry name" value="LRR_RPS2"/>
    <property type="match status" value="5"/>
</dbReference>
<protein>
    <submittedName>
        <fullName evidence="4">Uncharacterized protein LOC116206942</fullName>
    </submittedName>
</protein>